<protein>
    <submittedName>
        <fullName evidence="2">Uncharacterized protein</fullName>
    </submittedName>
</protein>
<sequence>MQICVDDVVAGGRLFGEASCERGRVLRQRCSTPGAVVGCVSFDSRRCSGGFVLLLQGMVAWREMEQQREMDEEMEATKTHGRRRQLVDDSVGTGGGRGQHDVRAERIGEEDE</sequence>
<feature type="region of interest" description="Disordered" evidence="1">
    <location>
        <begin position="69"/>
        <end position="112"/>
    </location>
</feature>
<evidence type="ECO:0000256" key="1">
    <source>
        <dbReference type="SAM" id="MobiDB-lite"/>
    </source>
</evidence>
<proteinExistence type="predicted"/>
<dbReference type="EMBL" id="CP039349">
    <property type="protein sequence ID" value="QCD93229.1"/>
    <property type="molecule type" value="Genomic_DNA"/>
</dbReference>
<dbReference type="Proteomes" id="UP000501690">
    <property type="component" value="Linkage Group LG5"/>
</dbReference>
<accession>A0A4D6LVZ7</accession>
<dbReference type="AlphaFoldDB" id="A0A4D6LVZ7"/>
<reference evidence="2 3" key="1">
    <citation type="submission" date="2019-04" db="EMBL/GenBank/DDBJ databases">
        <title>An improved genome assembly and genetic linkage map for asparagus bean, Vigna unguiculata ssp. sesquipedialis.</title>
        <authorList>
            <person name="Xia Q."/>
            <person name="Zhang R."/>
            <person name="Dong Y."/>
        </authorList>
    </citation>
    <scope>NUCLEOTIDE SEQUENCE [LARGE SCALE GENOMIC DNA]</scope>
    <source>
        <tissue evidence="2">Leaf</tissue>
    </source>
</reference>
<keyword evidence="3" id="KW-1185">Reference proteome</keyword>
<evidence type="ECO:0000313" key="2">
    <source>
        <dbReference type="EMBL" id="QCD93229.1"/>
    </source>
</evidence>
<name>A0A4D6LVZ7_VIGUN</name>
<gene>
    <name evidence="2" type="ORF">DEO72_LG5g1301</name>
</gene>
<feature type="compositionally biased region" description="Basic and acidic residues" evidence="1">
    <location>
        <begin position="98"/>
        <end position="112"/>
    </location>
</feature>
<evidence type="ECO:0000313" key="3">
    <source>
        <dbReference type="Proteomes" id="UP000501690"/>
    </source>
</evidence>
<organism evidence="2 3">
    <name type="scientific">Vigna unguiculata</name>
    <name type="common">Cowpea</name>
    <dbReference type="NCBI Taxonomy" id="3917"/>
    <lineage>
        <taxon>Eukaryota</taxon>
        <taxon>Viridiplantae</taxon>
        <taxon>Streptophyta</taxon>
        <taxon>Embryophyta</taxon>
        <taxon>Tracheophyta</taxon>
        <taxon>Spermatophyta</taxon>
        <taxon>Magnoliopsida</taxon>
        <taxon>eudicotyledons</taxon>
        <taxon>Gunneridae</taxon>
        <taxon>Pentapetalae</taxon>
        <taxon>rosids</taxon>
        <taxon>fabids</taxon>
        <taxon>Fabales</taxon>
        <taxon>Fabaceae</taxon>
        <taxon>Papilionoideae</taxon>
        <taxon>50 kb inversion clade</taxon>
        <taxon>NPAAA clade</taxon>
        <taxon>indigoferoid/millettioid clade</taxon>
        <taxon>Phaseoleae</taxon>
        <taxon>Vigna</taxon>
    </lineage>
</organism>